<feature type="non-terminal residue" evidence="2">
    <location>
        <position position="1"/>
    </location>
</feature>
<dbReference type="EMBL" id="BTRK01000004">
    <property type="protein sequence ID" value="GMR45897.1"/>
    <property type="molecule type" value="Genomic_DNA"/>
</dbReference>
<dbReference type="AlphaFoldDB" id="A0AAN5HYV1"/>
<feature type="signal peptide" evidence="1">
    <location>
        <begin position="1"/>
        <end position="19"/>
    </location>
</feature>
<accession>A0AAN5HYV1</accession>
<reference evidence="3" key="1">
    <citation type="submission" date="2022-10" db="EMBL/GenBank/DDBJ databases">
        <title>Genome assembly of Pristionchus species.</title>
        <authorList>
            <person name="Yoshida K."/>
            <person name="Sommer R.J."/>
        </authorList>
    </citation>
    <scope>NUCLEOTIDE SEQUENCE [LARGE SCALE GENOMIC DNA]</scope>
    <source>
        <strain evidence="3">RS5460</strain>
    </source>
</reference>
<proteinExistence type="predicted"/>
<keyword evidence="1" id="KW-0732">Signal</keyword>
<sequence>YQKMLRLLAVVALASVAFAENPLAGLTDLGEEIKSAMASFDPAFVQKLREIGENHDISRNAKLAQINEAIAKLPADQQEKANKLRDVFLKKEQEMIALVKKMISSFSSDAQAVLNNIVSAYENGADTPCKKVVEQITSIYNGASDAVKKELAEAQAGLIEKAKDFAKTIIPAN</sequence>
<dbReference type="Proteomes" id="UP001328107">
    <property type="component" value="Unassembled WGS sequence"/>
</dbReference>
<evidence type="ECO:0000313" key="2">
    <source>
        <dbReference type="EMBL" id="GMR45897.1"/>
    </source>
</evidence>
<evidence type="ECO:0000256" key="1">
    <source>
        <dbReference type="SAM" id="SignalP"/>
    </source>
</evidence>
<name>A0AAN5HYV1_9BILA</name>
<keyword evidence="3" id="KW-1185">Reference proteome</keyword>
<evidence type="ECO:0008006" key="4">
    <source>
        <dbReference type="Google" id="ProtNLM"/>
    </source>
</evidence>
<organism evidence="2 3">
    <name type="scientific">Pristionchus mayeri</name>
    <dbReference type="NCBI Taxonomy" id="1317129"/>
    <lineage>
        <taxon>Eukaryota</taxon>
        <taxon>Metazoa</taxon>
        <taxon>Ecdysozoa</taxon>
        <taxon>Nematoda</taxon>
        <taxon>Chromadorea</taxon>
        <taxon>Rhabditida</taxon>
        <taxon>Rhabditina</taxon>
        <taxon>Diplogasteromorpha</taxon>
        <taxon>Diplogasteroidea</taxon>
        <taxon>Neodiplogasteridae</taxon>
        <taxon>Pristionchus</taxon>
    </lineage>
</organism>
<evidence type="ECO:0000313" key="3">
    <source>
        <dbReference type="Proteomes" id="UP001328107"/>
    </source>
</evidence>
<protein>
    <recommendedName>
        <fullName evidence="4">Fatty-acid and retinol-binding protein 1</fullName>
    </recommendedName>
</protein>
<comment type="caution">
    <text evidence="2">The sequence shown here is derived from an EMBL/GenBank/DDBJ whole genome shotgun (WGS) entry which is preliminary data.</text>
</comment>
<gene>
    <name evidence="2" type="ORF">PMAYCL1PPCAC_16092</name>
</gene>
<feature type="chain" id="PRO_5042881260" description="Fatty-acid and retinol-binding protein 1" evidence="1">
    <location>
        <begin position="20"/>
        <end position="173"/>
    </location>
</feature>